<gene>
    <name evidence="2" type="ORF">SAMN04515666_104445</name>
</gene>
<keyword evidence="2" id="KW-0418">Kinase</keyword>
<dbReference type="Gene3D" id="3.40.50.300">
    <property type="entry name" value="P-loop containing nucleotide triphosphate hydrolases"/>
    <property type="match status" value="1"/>
</dbReference>
<name>A0A1H7RLY5_9HYPH</name>
<keyword evidence="3" id="KW-1185">Reference proteome</keyword>
<dbReference type="SUPFAM" id="SSF53795">
    <property type="entry name" value="PEP carboxykinase-like"/>
    <property type="match status" value="1"/>
</dbReference>
<dbReference type="GO" id="GO:0005524">
    <property type="term" value="F:ATP binding"/>
    <property type="evidence" value="ECO:0007669"/>
    <property type="project" value="InterPro"/>
</dbReference>
<dbReference type="Pfam" id="PF07475">
    <property type="entry name" value="Hpr_kinase_C"/>
    <property type="match status" value="1"/>
</dbReference>
<accession>A0A1H7RLY5</accession>
<protein>
    <submittedName>
        <fullName evidence="2">HPr Serine kinase C-terminal domain-containing protein</fullName>
    </submittedName>
</protein>
<dbReference type="GO" id="GO:0006109">
    <property type="term" value="P:regulation of carbohydrate metabolic process"/>
    <property type="evidence" value="ECO:0007669"/>
    <property type="project" value="InterPro"/>
</dbReference>
<evidence type="ECO:0000313" key="3">
    <source>
        <dbReference type="Proteomes" id="UP000199664"/>
    </source>
</evidence>
<dbReference type="Proteomes" id="UP000199664">
    <property type="component" value="Unassembled WGS sequence"/>
</dbReference>
<keyword evidence="2" id="KW-0808">Transferase</keyword>
<dbReference type="STRING" id="1036779.SAMN04515666_104445"/>
<dbReference type="RefSeq" id="WP_091835675.1">
    <property type="nucleotide sequence ID" value="NZ_FOAN01000004.1"/>
</dbReference>
<dbReference type="CDD" id="cd01918">
    <property type="entry name" value="HprK_C"/>
    <property type="match status" value="1"/>
</dbReference>
<proteinExistence type="predicted"/>
<feature type="domain" description="HPr kinase/phosphorylase C-terminal" evidence="1">
    <location>
        <begin position="5"/>
        <end position="85"/>
    </location>
</feature>
<dbReference type="AlphaFoldDB" id="A0A1H7RLY5"/>
<sequence>MSAAPPLRLHASAVVIGEAGILIRGPSGAGKSTLALALVGLAQSQDRFARLIADDRTEIAVKAGRLLAAPVPPIEGLVERRGLGLTPEPHLAAAVLRLVIDCGSEPERMPEPEALVETVAGITLPRLSVLPRAGDERLILTALALFAGSD</sequence>
<dbReference type="EMBL" id="FOAN01000004">
    <property type="protein sequence ID" value="SEL61048.1"/>
    <property type="molecule type" value="Genomic_DNA"/>
</dbReference>
<evidence type="ECO:0000259" key="1">
    <source>
        <dbReference type="Pfam" id="PF07475"/>
    </source>
</evidence>
<dbReference type="GO" id="GO:0000155">
    <property type="term" value="F:phosphorelay sensor kinase activity"/>
    <property type="evidence" value="ECO:0007669"/>
    <property type="project" value="InterPro"/>
</dbReference>
<dbReference type="InterPro" id="IPR027417">
    <property type="entry name" value="P-loop_NTPase"/>
</dbReference>
<dbReference type="InterPro" id="IPR011104">
    <property type="entry name" value="Hpr_kin/Pase_C"/>
</dbReference>
<reference evidence="3" key="1">
    <citation type="submission" date="2016-10" db="EMBL/GenBank/DDBJ databases">
        <authorList>
            <person name="Varghese N."/>
            <person name="Submissions S."/>
        </authorList>
    </citation>
    <scope>NUCLEOTIDE SEQUENCE [LARGE SCALE GENOMIC DNA]</scope>
    <source>
        <strain evidence="3">LMG 26383,CCUG 61248,R- 45681</strain>
    </source>
</reference>
<organism evidence="2 3">
    <name type="scientific">Bosea lupini</name>
    <dbReference type="NCBI Taxonomy" id="1036779"/>
    <lineage>
        <taxon>Bacteria</taxon>
        <taxon>Pseudomonadati</taxon>
        <taxon>Pseudomonadota</taxon>
        <taxon>Alphaproteobacteria</taxon>
        <taxon>Hyphomicrobiales</taxon>
        <taxon>Boseaceae</taxon>
        <taxon>Bosea</taxon>
    </lineage>
</organism>
<evidence type="ECO:0000313" key="2">
    <source>
        <dbReference type="EMBL" id="SEL61048.1"/>
    </source>
</evidence>
<dbReference type="OrthoDB" id="8326226at2"/>